<dbReference type="Gene3D" id="3.60.130.10">
    <property type="entry name" value="Clavaminate synthase-like"/>
    <property type="match status" value="1"/>
</dbReference>
<comment type="caution">
    <text evidence="6">The sequence shown here is derived from an EMBL/GenBank/DDBJ whole genome shotgun (WGS) entry which is preliminary data.</text>
</comment>
<proteinExistence type="predicted"/>
<sequence>MTEKLAGRLLADGIEEIDIDPAWGEDLPVLLEVLEQHFGSAVAGTLLTPSSQPDELRAALLNRSAELADLVEKLQGIFLGDASAIVIRKMHLDHLDVDDRGVLLYCLAVGMGYPTGTDPRQKQVVWPVTARAKSGEYFATYSELDSEAEYHTDAQYYPDPERYFLLYAVRAARCGGGENKVRANAHITEFLSETPEGRRAMKVLQALHVPFRIPSVYTDSGEAQEKRYTFAPILGEQNTLRWRKDTVEKGLAELPEYDHPDLRDALEMLESALAEAPHEVRLTLEDDSFLVVDNHRAVHARTAFTDHDRHLLRIRFHDSQHVR</sequence>
<keyword evidence="3" id="KW-0408">Iron</keyword>
<dbReference type="InterPro" id="IPR042098">
    <property type="entry name" value="TauD-like_sf"/>
</dbReference>
<keyword evidence="2" id="KW-0560">Oxidoreductase</keyword>
<evidence type="ECO:0000313" key="6">
    <source>
        <dbReference type="EMBL" id="GGU65309.1"/>
    </source>
</evidence>
<dbReference type="Proteomes" id="UP000654471">
    <property type="component" value="Unassembled WGS sequence"/>
</dbReference>
<dbReference type="InterPro" id="IPR003819">
    <property type="entry name" value="TauD/TfdA-like"/>
</dbReference>
<evidence type="ECO:0000313" key="7">
    <source>
        <dbReference type="Proteomes" id="UP000654471"/>
    </source>
</evidence>
<dbReference type="PANTHER" id="PTHR10696:SF56">
    <property type="entry name" value="TAUD_TFDA-LIKE DOMAIN-CONTAINING PROTEIN"/>
    <property type="match status" value="1"/>
</dbReference>
<dbReference type="SUPFAM" id="SSF51197">
    <property type="entry name" value="Clavaminate synthase-like"/>
    <property type="match status" value="1"/>
</dbReference>
<dbReference type="Pfam" id="PF02668">
    <property type="entry name" value="TauD"/>
    <property type="match status" value="1"/>
</dbReference>
<gene>
    <name evidence="6" type="ORF">GCM10010211_33030</name>
</gene>
<name>A0ABQ2V2W8_9ACTN</name>
<evidence type="ECO:0000256" key="2">
    <source>
        <dbReference type="ARBA" id="ARBA00023002"/>
    </source>
</evidence>
<reference evidence="7" key="1">
    <citation type="journal article" date="2019" name="Int. J. Syst. Evol. Microbiol.">
        <title>The Global Catalogue of Microorganisms (GCM) 10K type strain sequencing project: providing services to taxonomists for standard genome sequencing and annotation.</title>
        <authorList>
            <consortium name="The Broad Institute Genomics Platform"/>
            <consortium name="The Broad Institute Genome Sequencing Center for Infectious Disease"/>
            <person name="Wu L."/>
            <person name="Ma J."/>
        </authorList>
    </citation>
    <scope>NUCLEOTIDE SEQUENCE [LARGE SCALE GENOMIC DNA]</scope>
    <source>
        <strain evidence="7">JCM 3399</strain>
    </source>
</reference>
<evidence type="ECO:0000256" key="1">
    <source>
        <dbReference type="ARBA" id="ARBA00001954"/>
    </source>
</evidence>
<keyword evidence="7" id="KW-1185">Reference proteome</keyword>
<protein>
    <recommendedName>
        <fullName evidence="5">TauD/TfdA-like domain-containing protein</fullName>
    </recommendedName>
</protein>
<dbReference type="RefSeq" id="WP_189300662.1">
    <property type="nucleotide sequence ID" value="NZ_BMRP01000010.1"/>
</dbReference>
<organism evidence="6 7">
    <name type="scientific">Streptomyces albospinus</name>
    <dbReference type="NCBI Taxonomy" id="285515"/>
    <lineage>
        <taxon>Bacteria</taxon>
        <taxon>Bacillati</taxon>
        <taxon>Actinomycetota</taxon>
        <taxon>Actinomycetes</taxon>
        <taxon>Kitasatosporales</taxon>
        <taxon>Streptomycetaceae</taxon>
        <taxon>Streptomyces</taxon>
    </lineage>
</organism>
<evidence type="ECO:0000256" key="4">
    <source>
        <dbReference type="ARBA" id="ARBA00023194"/>
    </source>
</evidence>
<dbReference type="InterPro" id="IPR050411">
    <property type="entry name" value="AlphaKG_dependent_hydroxylases"/>
</dbReference>
<accession>A0ABQ2V2W8</accession>
<comment type="cofactor">
    <cofactor evidence="1">
        <name>Fe(2+)</name>
        <dbReference type="ChEBI" id="CHEBI:29033"/>
    </cofactor>
</comment>
<evidence type="ECO:0000259" key="5">
    <source>
        <dbReference type="Pfam" id="PF02668"/>
    </source>
</evidence>
<dbReference type="EMBL" id="BMRP01000010">
    <property type="protein sequence ID" value="GGU65309.1"/>
    <property type="molecule type" value="Genomic_DNA"/>
</dbReference>
<dbReference type="PANTHER" id="PTHR10696">
    <property type="entry name" value="GAMMA-BUTYROBETAINE HYDROXYLASE-RELATED"/>
    <property type="match status" value="1"/>
</dbReference>
<feature type="domain" description="TauD/TfdA-like" evidence="5">
    <location>
        <begin position="82"/>
        <end position="314"/>
    </location>
</feature>
<evidence type="ECO:0000256" key="3">
    <source>
        <dbReference type="ARBA" id="ARBA00023004"/>
    </source>
</evidence>
<keyword evidence="4" id="KW-0045">Antibiotic biosynthesis</keyword>